<proteinExistence type="predicted"/>
<dbReference type="KEGG" id="orp:MOP44_08480"/>
<evidence type="ECO:0000259" key="1">
    <source>
        <dbReference type="Pfam" id="PF03235"/>
    </source>
</evidence>
<dbReference type="PANTHER" id="PTHR39639">
    <property type="entry name" value="CHROMOSOME 16, WHOLE GENOME SHOTGUN SEQUENCE"/>
    <property type="match status" value="1"/>
</dbReference>
<dbReference type="Pfam" id="PF03235">
    <property type="entry name" value="GmrSD_N"/>
    <property type="match status" value="1"/>
</dbReference>
<dbReference type="Proteomes" id="UP001059380">
    <property type="component" value="Chromosome"/>
</dbReference>
<dbReference type="AlphaFoldDB" id="A0A9J7BTJ3"/>
<dbReference type="PANTHER" id="PTHR39639:SF1">
    <property type="entry name" value="DUF262 DOMAIN-CONTAINING PROTEIN"/>
    <property type="match status" value="1"/>
</dbReference>
<dbReference type="RefSeq" id="WP_260795602.1">
    <property type="nucleotide sequence ID" value="NZ_CP093313.1"/>
</dbReference>
<reference evidence="2" key="1">
    <citation type="submission" date="2021-04" db="EMBL/GenBank/DDBJ databases">
        <title>Phylogenetic analysis of Acidobacteriaceae.</title>
        <authorList>
            <person name="Qiu L."/>
            <person name="Zhang Q."/>
        </authorList>
    </citation>
    <scope>NUCLEOTIDE SEQUENCE</scope>
    <source>
        <strain evidence="2">DSM 25168</strain>
    </source>
</reference>
<name>A0A9J7BTJ3_9BACT</name>
<sequence>MAYDEEYDLIEAEDESESDLRAVDLARLNETSVSSADWTVETILSQLSKGNIDLGPVFQRRDAWDAKRKSRFVESLIMQLPIPQLVLAEHPSKRGAFIVIDGKQRLVSLQRFSEDPEFALEKLEFKTELNRLHYADLETDPRFSEDLRLFQNATIRTTVIRGWKNEAVLYLIFLRLNTGSLPLSPQELRTALHPGPFVSFINTTSVELRPLQRALSLDGPDFRMRDAELLVRYYAFTHFLQFYRGNLKDFLDYTCLRMNEGWREMETTVRYGVEWLSDAIDTTFAVFGSEHAFRKWDGRHFETRFNRAIFDIMVFYFRDARVRAAAIEAAPDVVDGFKDLCTNVEFLRSVESTTKSLAATQLRLNRWGDRLSTILHIPVETPNVGGR</sequence>
<evidence type="ECO:0000313" key="3">
    <source>
        <dbReference type="Proteomes" id="UP001059380"/>
    </source>
</evidence>
<accession>A0A9J7BTJ3</accession>
<protein>
    <submittedName>
        <fullName evidence="2">DUF262 domain-containing protein</fullName>
    </submittedName>
</protein>
<keyword evidence="3" id="KW-1185">Reference proteome</keyword>
<feature type="domain" description="GmrSD restriction endonucleases N-terminal" evidence="1">
    <location>
        <begin position="44"/>
        <end position="193"/>
    </location>
</feature>
<dbReference type="InterPro" id="IPR004919">
    <property type="entry name" value="GmrSD_N"/>
</dbReference>
<dbReference type="EMBL" id="CP093313">
    <property type="protein sequence ID" value="UWZ85968.1"/>
    <property type="molecule type" value="Genomic_DNA"/>
</dbReference>
<evidence type="ECO:0000313" key="2">
    <source>
        <dbReference type="EMBL" id="UWZ85968.1"/>
    </source>
</evidence>
<organism evidence="2 3">
    <name type="scientific">Occallatibacter riparius</name>
    <dbReference type="NCBI Taxonomy" id="1002689"/>
    <lineage>
        <taxon>Bacteria</taxon>
        <taxon>Pseudomonadati</taxon>
        <taxon>Acidobacteriota</taxon>
        <taxon>Terriglobia</taxon>
        <taxon>Terriglobales</taxon>
        <taxon>Acidobacteriaceae</taxon>
        <taxon>Occallatibacter</taxon>
    </lineage>
</organism>
<gene>
    <name evidence="2" type="ORF">MOP44_08480</name>
</gene>